<dbReference type="EMBL" id="CAAALY010014042">
    <property type="protein sequence ID" value="VEL12187.1"/>
    <property type="molecule type" value="Genomic_DNA"/>
</dbReference>
<proteinExistence type="predicted"/>
<reference evidence="2" key="1">
    <citation type="submission" date="2018-11" db="EMBL/GenBank/DDBJ databases">
        <authorList>
            <consortium name="Pathogen Informatics"/>
        </authorList>
    </citation>
    <scope>NUCLEOTIDE SEQUENCE</scope>
</reference>
<dbReference type="Proteomes" id="UP000784294">
    <property type="component" value="Unassembled WGS sequence"/>
</dbReference>
<dbReference type="AlphaFoldDB" id="A0A3S4ZUC9"/>
<name>A0A3S4ZUC9_9PLAT</name>
<evidence type="ECO:0000313" key="2">
    <source>
        <dbReference type="EMBL" id="VEL12187.1"/>
    </source>
</evidence>
<keyword evidence="3" id="KW-1185">Reference proteome</keyword>
<protein>
    <submittedName>
        <fullName evidence="2">Uncharacterized protein</fullName>
    </submittedName>
</protein>
<comment type="caution">
    <text evidence="2">The sequence shown here is derived from an EMBL/GenBank/DDBJ whole genome shotgun (WGS) entry which is preliminary data.</text>
</comment>
<gene>
    <name evidence="2" type="ORF">PXEA_LOCUS5627</name>
</gene>
<sequence length="79" mass="8718">MRCCSLTRWERGLWDECDWPTVGSSRPGQADRSSGCRARPSQNLNQTSGQASRLSQPTQIFASPSVPMRPTARLVGPNQ</sequence>
<evidence type="ECO:0000313" key="3">
    <source>
        <dbReference type="Proteomes" id="UP000784294"/>
    </source>
</evidence>
<feature type="compositionally biased region" description="Polar residues" evidence="1">
    <location>
        <begin position="40"/>
        <end position="62"/>
    </location>
</feature>
<feature type="region of interest" description="Disordered" evidence="1">
    <location>
        <begin position="20"/>
        <end position="79"/>
    </location>
</feature>
<organism evidence="2 3">
    <name type="scientific">Protopolystoma xenopodis</name>
    <dbReference type="NCBI Taxonomy" id="117903"/>
    <lineage>
        <taxon>Eukaryota</taxon>
        <taxon>Metazoa</taxon>
        <taxon>Spiralia</taxon>
        <taxon>Lophotrochozoa</taxon>
        <taxon>Platyhelminthes</taxon>
        <taxon>Monogenea</taxon>
        <taxon>Polyopisthocotylea</taxon>
        <taxon>Polystomatidea</taxon>
        <taxon>Polystomatidae</taxon>
        <taxon>Protopolystoma</taxon>
    </lineage>
</organism>
<accession>A0A3S4ZUC9</accession>
<evidence type="ECO:0000256" key="1">
    <source>
        <dbReference type="SAM" id="MobiDB-lite"/>
    </source>
</evidence>